<organism evidence="1 2">
    <name type="scientific">Serratia fonticola</name>
    <dbReference type="NCBI Taxonomy" id="47917"/>
    <lineage>
        <taxon>Bacteria</taxon>
        <taxon>Pseudomonadati</taxon>
        <taxon>Pseudomonadota</taxon>
        <taxon>Gammaproteobacteria</taxon>
        <taxon>Enterobacterales</taxon>
        <taxon>Yersiniaceae</taxon>
        <taxon>Serratia</taxon>
    </lineage>
</organism>
<comment type="caution">
    <text evidence="1">The sequence shown here is derived from an EMBL/GenBank/DDBJ whole genome shotgun (WGS) entry which is preliminary data.</text>
</comment>
<gene>
    <name evidence="1" type="ORF">H8J20_07785</name>
</gene>
<protein>
    <recommendedName>
        <fullName evidence="3">FidL-like membrane protein</fullName>
    </recommendedName>
</protein>
<name>A0AAW3WQY4_SERFO</name>
<dbReference type="AlphaFoldDB" id="A0AAW3WQY4"/>
<dbReference type="Proteomes" id="UP000659084">
    <property type="component" value="Unassembled WGS sequence"/>
</dbReference>
<accession>A0AAW3WQY4</accession>
<evidence type="ECO:0000313" key="1">
    <source>
        <dbReference type="EMBL" id="MBC3212037.1"/>
    </source>
</evidence>
<evidence type="ECO:0000313" key="2">
    <source>
        <dbReference type="Proteomes" id="UP000659084"/>
    </source>
</evidence>
<evidence type="ECO:0008006" key="3">
    <source>
        <dbReference type="Google" id="ProtNLM"/>
    </source>
</evidence>
<dbReference type="RefSeq" id="WP_141234396.1">
    <property type="nucleotide sequence ID" value="NZ_JACBIV010000008.1"/>
</dbReference>
<proteinExistence type="predicted"/>
<dbReference type="EMBL" id="JACNYO010000005">
    <property type="protein sequence ID" value="MBC3212037.1"/>
    <property type="molecule type" value="Genomic_DNA"/>
</dbReference>
<reference evidence="1" key="1">
    <citation type="submission" date="2020-08" db="EMBL/GenBank/DDBJ databases">
        <title>Food and environmental bacterial isolates.</title>
        <authorList>
            <person name="Richter L."/>
            <person name="Du Plessis E.M."/>
            <person name="Duvenage S."/>
            <person name="Allam M."/>
            <person name="Korsten L."/>
        </authorList>
    </citation>
    <scope>NUCLEOTIDE SEQUENCE</scope>
    <source>
        <strain evidence="1">UPMP2127</strain>
    </source>
</reference>
<sequence>MMEKLTKLIMYALLAGVILSPFIANTYLIYNKNNFSCEAKTNTQRGDVHYLARIVFHFKGGAGEFHMVGTYIGLDNVLRKVEWNAPFTYTRDETGRTLLLSSESIKDNELAMLLRPVISDFYLFKDRELNVMLSPQGNEGYVFITDGIPVLLCVKVNT</sequence>